<dbReference type="Proteomes" id="UP000748756">
    <property type="component" value="Unassembled WGS sequence"/>
</dbReference>
<keyword evidence="3" id="KW-1185">Reference proteome</keyword>
<feature type="signal peptide" evidence="1">
    <location>
        <begin position="1"/>
        <end position="24"/>
    </location>
</feature>
<protein>
    <submittedName>
        <fullName evidence="2">Uncharacterized protein</fullName>
    </submittedName>
</protein>
<proteinExistence type="predicted"/>
<dbReference type="EMBL" id="JAAAUQ010002287">
    <property type="protein sequence ID" value="KAF9125282.1"/>
    <property type="molecule type" value="Genomic_DNA"/>
</dbReference>
<gene>
    <name evidence="2" type="ORF">BG015_004920</name>
</gene>
<feature type="chain" id="PRO_5040156829" evidence="1">
    <location>
        <begin position="25"/>
        <end position="75"/>
    </location>
</feature>
<dbReference type="AlphaFoldDB" id="A0A9P5UY97"/>
<sequence>MTFKTSSLILLTVATLMFVMSSSANTVADATLPIWCVCGNNADKTRRACQSVGANWDGGSCGITTDTQNNSFWAA</sequence>
<evidence type="ECO:0000313" key="2">
    <source>
        <dbReference type="EMBL" id="KAF9125282.1"/>
    </source>
</evidence>
<comment type="caution">
    <text evidence="2">The sequence shown here is derived from an EMBL/GenBank/DDBJ whole genome shotgun (WGS) entry which is preliminary data.</text>
</comment>
<keyword evidence="1" id="KW-0732">Signal</keyword>
<name>A0A9P5UY97_9FUNG</name>
<dbReference type="OrthoDB" id="2388811at2759"/>
<organism evidence="2 3">
    <name type="scientific">Linnemannia schmuckeri</name>
    <dbReference type="NCBI Taxonomy" id="64567"/>
    <lineage>
        <taxon>Eukaryota</taxon>
        <taxon>Fungi</taxon>
        <taxon>Fungi incertae sedis</taxon>
        <taxon>Mucoromycota</taxon>
        <taxon>Mortierellomycotina</taxon>
        <taxon>Mortierellomycetes</taxon>
        <taxon>Mortierellales</taxon>
        <taxon>Mortierellaceae</taxon>
        <taxon>Linnemannia</taxon>
    </lineage>
</organism>
<feature type="non-terminal residue" evidence="2">
    <location>
        <position position="75"/>
    </location>
</feature>
<reference evidence="2" key="1">
    <citation type="journal article" date="2020" name="Fungal Divers.">
        <title>Resolving the Mortierellaceae phylogeny through synthesis of multi-gene phylogenetics and phylogenomics.</title>
        <authorList>
            <person name="Vandepol N."/>
            <person name="Liber J."/>
            <person name="Desiro A."/>
            <person name="Na H."/>
            <person name="Kennedy M."/>
            <person name="Barry K."/>
            <person name="Grigoriev I.V."/>
            <person name="Miller A.N."/>
            <person name="O'Donnell K."/>
            <person name="Stajich J.E."/>
            <person name="Bonito G."/>
        </authorList>
    </citation>
    <scope>NUCLEOTIDE SEQUENCE</scope>
    <source>
        <strain evidence="2">NRRL 6426</strain>
    </source>
</reference>
<evidence type="ECO:0000313" key="3">
    <source>
        <dbReference type="Proteomes" id="UP000748756"/>
    </source>
</evidence>
<evidence type="ECO:0000256" key="1">
    <source>
        <dbReference type="SAM" id="SignalP"/>
    </source>
</evidence>
<accession>A0A9P5UY97</accession>